<keyword evidence="2" id="KW-0813">Transport</keyword>
<evidence type="ECO:0000313" key="9">
    <source>
        <dbReference type="EMBL" id="RCK81211.1"/>
    </source>
</evidence>
<sequence length="155" mass="17009">MGTPIRFLRIDDRLVHGQVIVGWLPHLGTQSIIVANDRVAGDPMRQEMMRLAVPSDVEIDFRTPAALGSDQALPHDSLVLVASPKDAWACLQGGLAPEILNVGGLHARPGKAEIFEALHLDDEDRRHFQSIIAAGHRPVFQPTPQNEPIPLEEIL</sequence>
<evidence type="ECO:0000256" key="4">
    <source>
        <dbReference type="ARBA" id="ARBA00022597"/>
    </source>
</evidence>
<dbReference type="EMBL" id="QOQW01000002">
    <property type="protein sequence ID" value="RCK81211.1"/>
    <property type="molecule type" value="Genomic_DNA"/>
</dbReference>
<dbReference type="Proteomes" id="UP000252355">
    <property type="component" value="Unassembled WGS sequence"/>
</dbReference>
<dbReference type="GO" id="GO:0008982">
    <property type="term" value="F:protein-N(PI)-phosphohistidine-sugar phosphotransferase activity"/>
    <property type="evidence" value="ECO:0007669"/>
    <property type="project" value="InterPro"/>
</dbReference>
<evidence type="ECO:0000256" key="5">
    <source>
        <dbReference type="ARBA" id="ARBA00022679"/>
    </source>
</evidence>
<dbReference type="PROSITE" id="PS51101">
    <property type="entry name" value="PTS_EIIB_TYPE_4"/>
    <property type="match status" value="1"/>
</dbReference>
<proteinExistence type="predicted"/>
<dbReference type="Pfam" id="PF03830">
    <property type="entry name" value="PTSIIB_sorb"/>
    <property type="match status" value="1"/>
</dbReference>
<dbReference type="GO" id="GO:0005737">
    <property type="term" value="C:cytoplasm"/>
    <property type="evidence" value="ECO:0007669"/>
    <property type="project" value="UniProtKB-SubCell"/>
</dbReference>
<keyword evidence="7" id="KW-0418">Kinase</keyword>
<evidence type="ECO:0000313" key="10">
    <source>
        <dbReference type="Proteomes" id="UP000252355"/>
    </source>
</evidence>
<evidence type="ECO:0000256" key="6">
    <source>
        <dbReference type="ARBA" id="ARBA00022683"/>
    </source>
</evidence>
<evidence type="ECO:0000259" key="8">
    <source>
        <dbReference type="PROSITE" id="PS51101"/>
    </source>
</evidence>
<dbReference type="GO" id="GO:0016301">
    <property type="term" value="F:kinase activity"/>
    <property type="evidence" value="ECO:0007669"/>
    <property type="project" value="UniProtKB-KW"/>
</dbReference>
<dbReference type="InterPro" id="IPR004720">
    <property type="entry name" value="PTS_IIB_sorbose-sp"/>
</dbReference>
<feature type="domain" description="PTS EIIB type-4" evidence="8">
    <location>
        <begin position="1"/>
        <end position="155"/>
    </location>
</feature>
<evidence type="ECO:0000256" key="1">
    <source>
        <dbReference type="ARBA" id="ARBA00004496"/>
    </source>
</evidence>
<dbReference type="GO" id="GO:0009401">
    <property type="term" value="P:phosphoenolpyruvate-dependent sugar phosphotransferase system"/>
    <property type="evidence" value="ECO:0007669"/>
    <property type="project" value="UniProtKB-KW"/>
</dbReference>
<dbReference type="AlphaFoldDB" id="A0A367ZV52"/>
<evidence type="ECO:0000256" key="3">
    <source>
        <dbReference type="ARBA" id="ARBA00022490"/>
    </source>
</evidence>
<keyword evidence="4" id="KW-0762">Sugar transport</keyword>
<keyword evidence="3" id="KW-0963">Cytoplasm</keyword>
<organism evidence="9 10">
    <name type="scientific">Candidatus Ozemobacter sibiricus</name>
    <dbReference type="NCBI Taxonomy" id="2268124"/>
    <lineage>
        <taxon>Bacteria</taxon>
        <taxon>Candidatus Ozemobacteria</taxon>
        <taxon>Candidatus Ozemobacterales</taxon>
        <taxon>Candidatus Ozemobacteraceae</taxon>
        <taxon>Candidatus Ozemobacter</taxon>
    </lineage>
</organism>
<protein>
    <submittedName>
        <fullName evidence="9">PTS system, mannose-specific IIB component</fullName>
    </submittedName>
</protein>
<dbReference type="InterPro" id="IPR036667">
    <property type="entry name" value="PTS_IIB_sorbose-sp_sf"/>
</dbReference>
<keyword evidence="6" id="KW-0598">Phosphotransferase system</keyword>
<comment type="caution">
    <text evidence="9">The sequence shown here is derived from an EMBL/GenBank/DDBJ whole genome shotgun (WGS) entry which is preliminary data.</text>
</comment>
<reference evidence="9 10" key="1">
    <citation type="submission" date="2018-05" db="EMBL/GenBank/DDBJ databases">
        <title>A metagenomic window into the 2 km-deep terrestrial subsurface aquifer revealed taxonomically and functionally diverse microbial community comprising novel uncultured bacterial lineages.</title>
        <authorList>
            <person name="Kadnikov V.V."/>
            <person name="Mardanov A.V."/>
            <person name="Beletsky A.V."/>
            <person name="Banks D."/>
            <person name="Pimenov N.V."/>
            <person name="Frank Y.A."/>
            <person name="Karnachuk O.V."/>
            <person name="Ravin N.V."/>
        </authorList>
    </citation>
    <scope>NUCLEOTIDE SEQUENCE [LARGE SCALE GENOMIC DNA]</scope>
    <source>
        <strain evidence="9">BY5</strain>
    </source>
</reference>
<evidence type="ECO:0000256" key="7">
    <source>
        <dbReference type="ARBA" id="ARBA00022777"/>
    </source>
</evidence>
<gene>
    <name evidence="9" type="ORF">OZSIB_2080</name>
</gene>
<keyword evidence="5" id="KW-0808">Transferase</keyword>
<evidence type="ECO:0000256" key="2">
    <source>
        <dbReference type="ARBA" id="ARBA00022448"/>
    </source>
</evidence>
<dbReference type="Gene3D" id="3.40.35.10">
    <property type="entry name" value="Phosphotransferase system, sorbose subfamily IIB component"/>
    <property type="match status" value="1"/>
</dbReference>
<dbReference type="SUPFAM" id="SSF52728">
    <property type="entry name" value="PTS IIb component"/>
    <property type="match status" value="1"/>
</dbReference>
<comment type="subcellular location">
    <subcellularLocation>
        <location evidence="1">Cytoplasm</location>
    </subcellularLocation>
</comment>
<name>A0A367ZV52_9BACT</name>
<accession>A0A367ZV52</accession>